<dbReference type="GO" id="GO:0015344">
    <property type="term" value="F:siderophore uptake transmembrane transporter activity"/>
    <property type="evidence" value="ECO:0007669"/>
    <property type="project" value="TreeGrafter"/>
</dbReference>
<evidence type="ECO:0000259" key="15">
    <source>
        <dbReference type="Pfam" id="PF00593"/>
    </source>
</evidence>
<dbReference type="Pfam" id="PF07715">
    <property type="entry name" value="Plug"/>
    <property type="match status" value="1"/>
</dbReference>
<accession>A0A420XG26</accession>
<keyword evidence="3 10" id="KW-0813">Transport</keyword>
<evidence type="ECO:0000256" key="11">
    <source>
        <dbReference type="PROSITE-ProRule" id="PRU10144"/>
    </source>
</evidence>
<dbReference type="CDD" id="cd01347">
    <property type="entry name" value="ligand_gated_channel"/>
    <property type="match status" value="1"/>
</dbReference>
<proteinExistence type="inferred from homology"/>
<keyword evidence="6 14" id="KW-0732">Signal</keyword>
<dbReference type="PROSITE" id="PS01156">
    <property type="entry name" value="TONB_DEPENDENT_REC_2"/>
    <property type="match status" value="1"/>
</dbReference>
<evidence type="ECO:0000256" key="13">
    <source>
        <dbReference type="SAM" id="MobiDB-lite"/>
    </source>
</evidence>
<dbReference type="InterPro" id="IPR036942">
    <property type="entry name" value="Beta-barrel_TonB_sf"/>
</dbReference>
<evidence type="ECO:0000256" key="3">
    <source>
        <dbReference type="ARBA" id="ARBA00022448"/>
    </source>
</evidence>
<feature type="compositionally biased region" description="Basic and acidic residues" evidence="13">
    <location>
        <begin position="384"/>
        <end position="393"/>
    </location>
</feature>
<name>A0A420XG26_9PAST</name>
<feature type="domain" description="TonB-dependent receptor-like beta-barrel" evidence="15">
    <location>
        <begin position="290"/>
        <end position="692"/>
    </location>
</feature>
<dbReference type="PANTHER" id="PTHR30069:SF41">
    <property type="entry name" value="HEME_HEMOPEXIN UTILIZATION PROTEIN C"/>
    <property type="match status" value="1"/>
</dbReference>
<keyword evidence="4 10" id="KW-1134">Transmembrane beta strand</keyword>
<dbReference type="InterPro" id="IPR011276">
    <property type="entry name" value="TonB_haem/Hb_rcpt"/>
</dbReference>
<dbReference type="InterPro" id="IPR039426">
    <property type="entry name" value="TonB-dep_rcpt-like"/>
</dbReference>
<evidence type="ECO:0000256" key="9">
    <source>
        <dbReference type="ARBA" id="ARBA00023237"/>
    </source>
</evidence>
<evidence type="ECO:0000256" key="8">
    <source>
        <dbReference type="ARBA" id="ARBA00023136"/>
    </source>
</evidence>
<feature type="short sequence motif" description="TonB C-terminal box" evidence="11">
    <location>
        <begin position="702"/>
        <end position="719"/>
    </location>
</feature>
<evidence type="ECO:0000313" key="17">
    <source>
        <dbReference type="EMBL" id="RKR71679.1"/>
    </source>
</evidence>
<keyword evidence="8 10" id="KW-0472">Membrane</keyword>
<evidence type="ECO:0000256" key="1">
    <source>
        <dbReference type="ARBA" id="ARBA00004571"/>
    </source>
</evidence>
<dbReference type="InterPro" id="IPR037066">
    <property type="entry name" value="Plug_dom_sf"/>
</dbReference>
<dbReference type="GO" id="GO:0015232">
    <property type="term" value="F:heme transmembrane transporter activity"/>
    <property type="evidence" value="ECO:0007669"/>
    <property type="project" value="InterPro"/>
</dbReference>
<evidence type="ECO:0000256" key="5">
    <source>
        <dbReference type="ARBA" id="ARBA00022692"/>
    </source>
</evidence>
<evidence type="ECO:0000259" key="16">
    <source>
        <dbReference type="Pfam" id="PF07715"/>
    </source>
</evidence>
<dbReference type="Pfam" id="PF00593">
    <property type="entry name" value="TonB_dep_Rec_b-barrel"/>
    <property type="match status" value="1"/>
</dbReference>
<keyword evidence="17" id="KW-0675">Receptor</keyword>
<dbReference type="Gene3D" id="2.40.170.20">
    <property type="entry name" value="TonB-dependent receptor, beta-barrel domain"/>
    <property type="match status" value="1"/>
</dbReference>
<dbReference type="NCBIfam" id="TIGR01785">
    <property type="entry name" value="TonB-hemin"/>
    <property type="match status" value="1"/>
</dbReference>
<evidence type="ECO:0000256" key="2">
    <source>
        <dbReference type="ARBA" id="ARBA00009810"/>
    </source>
</evidence>
<dbReference type="AlphaFoldDB" id="A0A420XG26"/>
<evidence type="ECO:0000313" key="18">
    <source>
        <dbReference type="Proteomes" id="UP000280099"/>
    </source>
</evidence>
<organism evidence="17 18">
    <name type="scientific">Otariodibacter oris</name>
    <dbReference type="NCBI Taxonomy" id="1032623"/>
    <lineage>
        <taxon>Bacteria</taxon>
        <taxon>Pseudomonadati</taxon>
        <taxon>Pseudomonadota</taxon>
        <taxon>Gammaproteobacteria</taxon>
        <taxon>Pasteurellales</taxon>
        <taxon>Pasteurellaceae</taxon>
        <taxon>Otariodibacter</taxon>
    </lineage>
</organism>
<evidence type="ECO:0000256" key="4">
    <source>
        <dbReference type="ARBA" id="ARBA00022452"/>
    </source>
</evidence>
<dbReference type="OrthoDB" id="9764669at2"/>
<evidence type="ECO:0000256" key="7">
    <source>
        <dbReference type="ARBA" id="ARBA00023077"/>
    </source>
</evidence>
<comment type="similarity">
    <text evidence="2 10 12">Belongs to the TonB-dependent receptor family.</text>
</comment>
<feature type="signal peptide" evidence="14">
    <location>
        <begin position="1"/>
        <end position="20"/>
    </location>
</feature>
<reference evidence="17 18" key="1">
    <citation type="submission" date="2018-10" db="EMBL/GenBank/DDBJ databases">
        <title>Genomic Encyclopedia of Type Strains, Phase IV (KMG-IV): sequencing the most valuable type-strain genomes for metagenomic binning, comparative biology and taxonomic classification.</title>
        <authorList>
            <person name="Goeker M."/>
        </authorList>
    </citation>
    <scope>NUCLEOTIDE SEQUENCE [LARGE SCALE GENOMIC DNA]</scope>
    <source>
        <strain evidence="17 18">DSM 23800</strain>
    </source>
</reference>
<dbReference type="Gene3D" id="2.170.130.10">
    <property type="entry name" value="TonB-dependent receptor, plug domain"/>
    <property type="match status" value="1"/>
</dbReference>
<feature type="region of interest" description="Disordered" evidence="13">
    <location>
        <begin position="384"/>
        <end position="405"/>
    </location>
</feature>
<gene>
    <name evidence="17" type="ORF">DES31_1414</name>
</gene>
<dbReference type="RefSeq" id="WP_121123448.1">
    <property type="nucleotide sequence ID" value="NZ_CP016604.1"/>
</dbReference>
<feature type="chain" id="PRO_5019491759" evidence="14">
    <location>
        <begin position="21"/>
        <end position="719"/>
    </location>
</feature>
<sequence length="719" mass="80560">MKLSKIYIALFTVAPVIAFAEDMDQLSQIDVVASRDPSVYAESANKIVKVTADQIRSQQAASVADTLKNIANVDIQDGARAIAQKPRIRGLSDVRVAQVIDGVKQTFNLEHRGSYFIPLSLVQEIEVIKGPTSTLWGSGALGGVVAMKTPSALDLLKPGRSFGVKARQGYQSANDLSESELSAFAANDKFDFLVSGYYYDGNNLRLGKGDRLPDSGYTQKGGFAKFGWQIDDANRLELSHRSSILKQIAPSNNETEREFTYDDITSRIRAWHSANPWDRNDPTYMPRMLAFYGGLTSTFGSVNFLSKQKITDQNTTLNYYFNPADNAYIDSQITAFHNRTEEKEERLVNGLNDKTKATSSGVNLRNSSDLGWLSMTYGVDFSRDKVTTQREKNNTSNDGRYRPNPYDAKSNNVGVYLLTHIPLLNDTVILSPSIRYDYFKTKGTTDGEYSKYSDHRWSPATALTWKPTNWLDLTARYTEAFRAPSMQERFISGSHFGMGEGQRATNNIFVVNPNLKPETAKNKEVNANVHFDNVLIQNDKVVFDVTYFQNDVKNFINLDVFKATPRETIPSRSQYKNINNARLRGVEVEGSYQTDRLAVIASYGLTRGKDKNTGEALQNIGADKVSLAVNYELLPDQLTVGSRVTHYAKQKRVPENYALTYGSYTLTDLTATYAPQNGMLKDLRVDFAIENLFDKKYRPAFSFMDGVGRNVKVSLAYNF</sequence>
<comment type="caution">
    <text evidence="17">The sequence shown here is derived from an EMBL/GenBank/DDBJ whole genome shotgun (WGS) entry which is preliminary data.</text>
</comment>
<feature type="domain" description="TonB-dependent receptor plug" evidence="16">
    <location>
        <begin position="44"/>
        <end position="144"/>
    </location>
</feature>
<dbReference type="GO" id="GO:0044718">
    <property type="term" value="P:siderophore transmembrane transport"/>
    <property type="evidence" value="ECO:0007669"/>
    <property type="project" value="TreeGrafter"/>
</dbReference>
<dbReference type="InterPro" id="IPR010917">
    <property type="entry name" value="TonB_rcpt_CS"/>
</dbReference>
<dbReference type="NCBIfam" id="TIGR01786">
    <property type="entry name" value="TonB-hemlactrns"/>
    <property type="match status" value="1"/>
</dbReference>
<dbReference type="InterPro" id="IPR000531">
    <property type="entry name" value="Beta-barrel_TonB"/>
</dbReference>
<dbReference type="EMBL" id="RBJC01000007">
    <property type="protein sequence ID" value="RKR71679.1"/>
    <property type="molecule type" value="Genomic_DNA"/>
</dbReference>
<evidence type="ECO:0000256" key="12">
    <source>
        <dbReference type="RuleBase" id="RU003357"/>
    </source>
</evidence>
<dbReference type="InterPro" id="IPR010949">
    <property type="entry name" value="TonB_Hb/transfer/lactofer_rcpt"/>
</dbReference>
<dbReference type="GO" id="GO:0009279">
    <property type="term" value="C:cell outer membrane"/>
    <property type="evidence" value="ECO:0007669"/>
    <property type="project" value="UniProtKB-SubCell"/>
</dbReference>
<dbReference type="SUPFAM" id="SSF56935">
    <property type="entry name" value="Porins"/>
    <property type="match status" value="1"/>
</dbReference>
<evidence type="ECO:0000256" key="10">
    <source>
        <dbReference type="PROSITE-ProRule" id="PRU01360"/>
    </source>
</evidence>
<evidence type="ECO:0000256" key="14">
    <source>
        <dbReference type="SAM" id="SignalP"/>
    </source>
</evidence>
<comment type="subcellular location">
    <subcellularLocation>
        <location evidence="1 10">Cell outer membrane</location>
        <topology evidence="1 10">Multi-pass membrane protein</topology>
    </subcellularLocation>
</comment>
<evidence type="ECO:0000256" key="6">
    <source>
        <dbReference type="ARBA" id="ARBA00022729"/>
    </source>
</evidence>
<keyword evidence="9 10" id="KW-0998">Cell outer membrane</keyword>
<keyword evidence="18" id="KW-1185">Reference proteome</keyword>
<dbReference type="PANTHER" id="PTHR30069">
    <property type="entry name" value="TONB-DEPENDENT OUTER MEMBRANE RECEPTOR"/>
    <property type="match status" value="1"/>
</dbReference>
<protein>
    <submittedName>
        <fullName evidence="17">Hemoglobin/transferrin/lactoferrin receptor protein</fullName>
    </submittedName>
</protein>
<keyword evidence="7 12" id="KW-0798">TonB box</keyword>
<keyword evidence="5 10" id="KW-0812">Transmembrane</keyword>
<dbReference type="InterPro" id="IPR012910">
    <property type="entry name" value="Plug_dom"/>
</dbReference>
<dbReference type="Proteomes" id="UP000280099">
    <property type="component" value="Unassembled WGS sequence"/>
</dbReference>
<dbReference type="PROSITE" id="PS52016">
    <property type="entry name" value="TONB_DEPENDENT_REC_3"/>
    <property type="match status" value="1"/>
</dbReference>